<dbReference type="InterPro" id="IPR050696">
    <property type="entry name" value="FtsA/MreB"/>
</dbReference>
<dbReference type="Proteomes" id="UP000440224">
    <property type="component" value="Unassembled WGS sequence"/>
</dbReference>
<evidence type="ECO:0000256" key="1">
    <source>
        <dbReference type="ARBA" id="ARBA00022475"/>
    </source>
</evidence>
<reference evidence="9 10" key="1">
    <citation type="submission" date="2019-10" db="EMBL/GenBank/DDBJ databases">
        <title>A soil myxobacterium in the family Polyangiaceae.</title>
        <authorList>
            <person name="Li Y."/>
            <person name="Wang J."/>
        </authorList>
    </citation>
    <scope>NUCLEOTIDE SEQUENCE [LARGE SCALE GENOMIC DNA]</scope>
    <source>
        <strain evidence="9 10">DSM 14734</strain>
    </source>
</reference>
<dbReference type="EMBL" id="WJIE01000009">
    <property type="protein sequence ID" value="MRG95983.1"/>
    <property type="molecule type" value="Genomic_DNA"/>
</dbReference>
<evidence type="ECO:0000259" key="8">
    <source>
        <dbReference type="SMART" id="SM00842"/>
    </source>
</evidence>
<dbReference type="SMART" id="SM00842">
    <property type="entry name" value="FtsA"/>
    <property type="match status" value="1"/>
</dbReference>
<dbReference type="Gene3D" id="3.30.420.40">
    <property type="match status" value="2"/>
</dbReference>
<sequence>MKSRMDQSEIVVGLDIGTTKVSAVVGEVDDDGITILGVGNVPCRGLRKGIVANIDWTVRSIAEAIEAAQTMAGVEIRTVYAGVAGNHIRGQSSDGVVAVGAGEVTDVDVDRVLEGARAIPIDADRQILHALPREFTVDNQDGIRDPVGMSGVRLGVKVNLITAATSCVQNVVRCAERCGLTVADVVLEPLASAEAVLSEDEKEIGVAVIDIGGGTTDLLIYVDGGIAHASVIPAGGNNVTADLAAGLRTPMAEAERLKRNFGCALGRMVADDEEVEVPGVGGHPPRKVPRRVLSDIIEPRIEEIFAVIRKRIEDAGLLDQLAAGAVLTGGAVLMEGMSEFAEEILGMPVRLGVPVGMRGITQLVAGPQYATGVGLLHYGASQLRQAREPRVLVESSPPPPRQTAPRVTAPSRPDRREMPEESVVEKRQGGRFWNWLRAAF</sequence>
<proteinExistence type="inferred from homology"/>
<dbReference type="PANTHER" id="PTHR32432">
    <property type="entry name" value="CELL DIVISION PROTEIN FTSA-RELATED"/>
    <property type="match status" value="1"/>
</dbReference>
<dbReference type="InterPro" id="IPR020823">
    <property type="entry name" value="Cell_div_FtsA"/>
</dbReference>
<dbReference type="Pfam" id="PF02491">
    <property type="entry name" value="SHS2_FTSA"/>
    <property type="match status" value="1"/>
</dbReference>
<evidence type="ECO:0000256" key="6">
    <source>
        <dbReference type="PIRNR" id="PIRNR003101"/>
    </source>
</evidence>
<feature type="domain" description="SHS2" evidence="8">
    <location>
        <begin position="11"/>
        <end position="196"/>
    </location>
</feature>
<dbReference type="InterPro" id="IPR003494">
    <property type="entry name" value="SHS2_FtsA"/>
</dbReference>
<dbReference type="HAMAP" id="MF_02033">
    <property type="entry name" value="FtsA"/>
    <property type="match status" value="1"/>
</dbReference>
<dbReference type="InterPro" id="IPR043129">
    <property type="entry name" value="ATPase_NBD"/>
</dbReference>
<name>A0A6N7PVH7_9BACT</name>
<comment type="similarity">
    <text evidence="5 6">Belongs to the FtsA/MreB family.</text>
</comment>
<dbReference type="Gene3D" id="3.30.1490.110">
    <property type="match status" value="1"/>
</dbReference>
<evidence type="ECO:0000256" key="7">
    <source>
        <dbReference type="SAM" id="MobiDB-lite"/>
    </source>
</evidence>
<accession>A0A6N7PVH7</accession>
<organism evidence="9 10">
    <name type="scientific">Polyangium spumosum</name>
    <dbReference type="NCBI Taxonomy" id="889282"/>
    <lineage>
        <taxon>Bacteria</taxon>
        <taxon>Pseudomonadati</taxon>
        <taxon>Myxococcota</taxon>
        <taxon>Polyangia</taxon>
        <taxon>Polyangiales</taxon>
        <taxon>Polyangiaceae</taxon>
        <taxon>Polyangium</taxon>
    </lineage>
</organism>
<evidence type="ECO:0000256" key="5">
    <source>
        <dbReference type="HAMAP-Rule" id="MF_02033"/>
    </source>
</evidence>
<dbReference type="CDD" id="cd24048">
    <property type="entry name" value="ASKHA_NBD_FtsA"/>
    <property type="match status" value="1"/>
</dbReference>
<evidence type="ECO:0000313" key="10">
    <source>
        <dbReference type="Proteomes" id="UP000440224"/>
    </source>
</evidence>
<dbReference type="GO" id="GO:0009898">
    <property type="term" value="C:cytoplasmic side of plasma membrane"/>
    <property type="evidence" value="ECO:0007669"/>
    <property type="project" value="UniProtKB-UniRule"/>
</dbReference>
<protein>
    <recommendedName>
        <fullName evidence="5 6">Cell division protein FtsA</fullName>
    </recommendedName>
</protein>
<dbReference type="PIRSF" id="PIRSF003101">
    <property type="entry name" value="FtsA"/>
    <property type="match status" value="1"/>
</dbReference>
<evidence type="ECO:0000313" key="9">
    <source>
        <dbReference type="EMBL" id="MRG95983.1"/>
    </source>
</evidence>
<dbReference type="OrthoDB" id="9810567at2"/>
<keyword evidence="4 5" id="KW-0131">Cell cycle</keyword>
<keyword evidence="2 5" id="KW-0132">Cell division</keyword>
<keyword evidence="10" id="KW-1185">Reference proteome</keyword>
<dbReference type="PANTHER" id="PTHR32432:SF4">
    <property type="entry name" value="CELL DIVISION PROTEIN FTSA"/>
    <property type="match status" value="1"/>
</dbReference>
<dbReference type="Pfam" id="PF14450">
    <property type="entry name" value="FtsA"/>
    <property type="match status" value="1"/>
</dbReference>
<comment type="subunit">
    <text evidence="5">Self-interacts. Interacts with FtsZ.</text>
</comment>
<gene>
    <name evidence="5 9" type="primary">ftsA</name>
    <name evidence="9" type="ORF">GF068_29295</name>
</gene>
<dbReference type="GO" id="GO:0043093">
    <property type="term" value="P:FtsZ-dependent cytokinesis"/>
    <property type="evidence" value="ECO:0007669"/>
    <property type="project" value="UniProtKB-UniRule"/>
</dbReference>
<evidence type="ECO:0000256" key="4">
    <source>
        <dbReference type="ARBA" id="ARBA00023306"/>
    </source>
</evidence>
<keyword evidence="1 5" id="KW-1003">Cell membrane</keyword>
<comment type="subcellular location">
    <subcellularLocation>
        <location evidence="5">Cell membrane</location>
        <topology evidence="5">Peripheral membrane protein</topology>
        <orientation evidence="5">Cytoplasmic side</orientation>
    </subcellularLocation>
    <text evidence="5">Localizes to the Z ring in an FtsZ-dependent manner. Targeted to the membrane through a conserved C-terminal amphipathic helix.</text>
</comment>
<dbReference type="NCBIfam" id="TIGR01174">
    <property type="entry name" value="ftsA"/>
    <property type="match status" value="1"/>
</dbReference>
<dbReference type="AlphaFoldDB" id="A0A6N7PVH7"/>
<dbReference type="SUPFAM" id="SSF53067">
    <property type="entry name" value="Actin-like ATPase domain"/>
    <property type="match status" value="2"/>
</dbReference>
<comment type="caution">
    <text evidence="9">The sequence shown here is derived from an EMBL/GenBank/DDBJ whole genome shotgun (WGS) entry which is preliminary data.</text>
</comment>
<dbReference type="GO" id="GO:0032153">
    <property type="term" value="C:cell division site"/>
    <property type="evidence" value="ECO:0007669"/>
    <property type="project" value="UniProtKB-UniRule"/>
</dbReference>
<dbReference type="RefSeq" id="WP_153822775.1">
    <property type="nucleotide sequence ID" value="NZ_WJIE01000009.1"/>
</dbReference>
<comment type="function">
    <text evidence="5 6">Cell division protein that is involved in the assembly of the Z ring. May serve as a membrane anchor for the Z ring.</text>
</comment>
<evidence type="ECO:0000256" key="2">
    <source>
        <dbReference type="ARBA" id="ARBA00022618"/>
    </source>
</evidence>
<feature type="compositionally biased region" description="Basic and acidic residues" evidence="7">
    <location>
        <begin position="412"/>
        <end position="423"/>
    </location>
</feature>
<feature type="region of interest" description="Disordered" evidence="7">
    <location>
        <begin position="391"/>
        <end position="423"/>
    </location>
</feature>
<keyword evidence="3 5" id="KW-0472">Membrane</keyword>
<evidence type="ECO:0000256" key="3">
    <source>
        <dbReference type="ARBA" id="ARBA00023136"/>
    </source>
</evidence>